<evidence type="ECO:0000313" key="3">
    <source>
        <dbReference type="Proteomes" id="UP000198806"/>
    </source>
</evidence>
<evidence type="ECO:0000256" key="1">
    <source>
        <dbReference type="SAM" id="Phobius"/>
    </source>
</evidence>
<reference evidence="2 3" key="1">
    <citation type="submission" date="2016-10" db="EMBL/GenBank/DDBJ databases">
        <authorList>
            <person name="de Groot N.N."/>
        </authorList>
    </citation>
    <scope>NUCLEOTIDE SEQUENCE [LARGE SCALE GENOMIC DNA]</scope>
    <source>
        <strain evidence="2 3">DSM 1283</strain>
    </source>
</reference>
<name>A0A1I5GEG6_9FIRM</name>
<dbReference type="EMBL" id="FOWD01000019">
    <property type="protein sequence ID" value="SFO34362.1"/>
    <property type="molecule type" value="Genomic_DNA"/>
</dbReference>
<proteinExistence type="predicted"/>
<gene>
    <name evidence="2" type="ORF">SAMN04489757_11919</name>
</gene>
<dbReference type="AlphaFoldDB" id="A0A1I5GEG6"/>
<keyword evidence="1" id="KW-0472">Membrane</keyword>
<organism evidence="2 3">
    <name type="scientific">Anaerocolumna aminovalerica</name>
    <dbReference type="NCBI Taxonomy" id="1527"/>
    <lineage>
        <taxon>Bacteria</taxon>
        <taxon>Bacillati</taxon>
        <taxon>Bacillota</taxon>
        <taxon>Clostridia</taxon>
        <taxon>Lachnospirales</taxon>
        <taxon>Lachnospiraceae</taxon>
        <taxon>Anaerocolumna</taxon>
    </lineage>
</organism>
<keyword evidence="3" id="KW-1185">Reference proteome</keyword>
<sequence length="152" mass="16470">MSNALKGLILAAGVIITCVVIGLGFYISREANAAATNGIGQISRMNKEFSEQDKVMYDGLDVTGSEVINAINKYKTEDIAVVVSTKKSTIYYNRNLNYSTNGEIEIGGVSNASVKDAQTITSTNYINQKVQFTGTILRDKNDTIIGISFVQK</sequence>
<accession>A0A1I5GEG6</accession>
<dbReference type="RefSeq" id="WP_091687053.1">
    <property type="nucleotide sequence ID" value="NZ_BAABFM010000069.1"/>
</dbReference>
<evidence type="ECO:0000313" key="2">
    <source>
        <dbReference type="EMBL" id="SFO34362.1"/>
    </source>
</evidence>
<dbReference type="STRING" id="1527.SAMN04489757_11919"/>
<protein>
    <submittedName>
        <fullName evidence="2">Uncharacterized protein</fullName>
    </submittedName>
</protein>
<keyword evidence="1" id="KW-1133">Transmembrane helix</keyword>
<dbReference type="OrthoDB" id="2081843at2"/>
<feature type="transmembrane region" description="Helical" evidence="1">
    <location>
        <begin position="7"/>
        <end position="27"/>
    </location>
</feature>
<keyword evidence="1" id="KW-0812">Transmembrane</keyword>
<dbReference type="Proteomes" id="UP000198806">
    <property type="component" value="Unassembled WGS sequence"/>
</dbReference>